<organism evidence="2">
    <name type="scientific">Serpula lacrymans var. lacrymans (strain S7.3)</name>
    <name type="common">Dry rot fungus</name>
    <dbReference type="NCBI Taxonomy" id="936435"/>
    <lineage>
        <taxon>Eukaryota</taxon>
        <taxon>Fungi</taxon>
        <taxon>Dikarya</taxon>
        <taxon>Basidiomycota</taxon>
        <taxon>Agaricomycotina</taxon>
        <taxon>Agaricomycetes</taxon>
        <taxon>Agaricomycetidae</taxon>
        <taxon>Boletales</taxon>
        <taxon>Coniophorineae</taxon>
        <taxon>Serpulaceae</taxon>
        <taxon>Serpula</taxon>
    </lineage>
</organism>
<reference evidence="2" key="1">
    <citation type="journal article" date="2011" name="Science">
        <title>The plant cell wall-decomposing machinery underlies the functional diversity of forest fungi.</title>
        <authorList>
            <person name="Eastwood D.C."/>
            <person name="Floudas D."/>
            <person name="Binder M."/>
            <person name="Majcherczyk A."/>
            <person name="Schneider P."/>
            <person name="Aerts A."/>
            <person name="Asiegbu F.O."/>
            <person name="Baker S.E."/>
            <person name="Barry K."/>
            <person name="Bendiksby M."/>
            <person name="Blumentritt M."/>
            <person name="Coutinho P.M."/>
            <person name="Cullen D."/>
            <person name="de Vries R.P."/>
            <person name="Gathman A."/>
            <person name="Goodell B."/>
            <person name="Henrissat B."/>
            <person name="Ihrmark K."/>
            <person name="Kauserud H."/>
            <person name="Kohler A."/>
            <person name="LaButti K."/>
            <person name="Lapidus A."/>
            <person name="Lavin J.L."/>
            <person name="Lee Y.-H."/>
            <person name="Lindquist E."/>
            <person name="Lilly W."/>
            <person name="Lucas S."/>
            <person name="Morin E."/>
            <person name="Murat C."/>
            <person name="Oguiza J.A."/>
            <person name="Park J."/>
            <person name="Pisabarro A.G."/>
            <person name="Riley R."/>
            <person name="Rosling A."/>
            <person name="Salamov A."/>
            <person name="Schmidt O."/>
            <person name="Schmutz J."/>
            <person name="Skrede I."/>
            <person name="Stenlid J."/>
            <person name="Wiebenga A."/>
            <person name="Xie X."/>
            <person name="Kuees U."/>
            <person name="Hibbett D.S."/>
            <person name="Hoffmeister D."/>
            <person name="Hoegberg N."/>
            <person name="Martin F."/>
            <person name="Grigoriev I.V."/>
            <person name="Watkinson S.C."/>
        </authorList>
    </citation>
    <scope>NUCLEOTIDE SEQUENCE [LARGE SCALE GENOMIC DNA]</scope>
    <source>
        <strain evidence="2">strain S7.3</strain>
    </source>
</reference>
<evidence type="ECO:0000313" key="2">
    <source>
        <dbReference type="Proteomes" id="UP000008063"/>
    </source>
</evidence>
<name>F8Q0F0_SERL3</name>
<protein>
    <submittedName>
        <fullName evidence="1">Uncharacterized protein</fullName>
    </submittedName>
</protein>
<evidence type="ECO:0000313" key="1">
    <source>
        <dbReference type="EMBL" id="EGN97779.1"/>
    </source>
</evidence>
<dbReference type="EMBL" id="GL945481">
    <property type="protein sequence ID" value="EGN97779.1"/>
    <property type="molecule type" value="Genomic_DNA"/>
</dbReference>
<dbReference type="Proteomes" id="UP000008063">
    <property type="component" value="Unassembled WGS sequence"/>
</dbReference>
<gene>
    <name evidence="1" type="ORF">SERLA73DRAFT_182526</name>
</gene>
<dbReference type="AlphaFoldDB" id="F8Q0F0"/>
<proteinExistence type="predicted"/>
<dbReference type="InParanoid" id="F8Q0F0"/>
<keyword evidence="2" id="KW-1185">Reference proteome</keyword>
<accession>F8Q0F0</accession>
<sequence>MSRYGYRWITSQWKISAFPEVFVRLTCASWAARYHSLVIFARARASIQVSLR</sequence>
<dbReference type="HOGENOM" id="CLU_3088733_0_0_1"/>